<keyword evidence="1" id="KW-0472">Membrane</keyword>
<evidence type="ECO:0000259" key="2">
    <source>
        <dbReference type="Pfam" id="PF20152"/>
    </source>
</evidence>
<gene>
    <name evidence="4" type="ORF">V5O48_007762</name>
    <name evidence="3" type="ORF">V5O48_012499</name>
</gene>
<accession>A0ABR3F2P1</accession>
<dbReference type="Pfam" id="PF20152">
    <property type="entry name" value="DUF6534"/>
    <property type="match status" value="1"/>
</dbReference>
<keyword evidence="1" id="KW-0812">Transmembrane</keyword>
<name>A0ABR3F2P1_9AGAR</name>
<feature type="transmembrane region" description="Helical" evidence="1">
    <location>
        <begin position="189"/>
        <end position="213"/>
    </location>
</feature>
<dbReference type="InterPro" id="IPR045339">
    <property type="entry name" value="DUF6534"/>
</dbReference>
<dbReference type="PANTHER" id="PTHR40465">
    <property type="entry name" value="CHROMOSOME 1, WHOLE GENOME SHOTGUN SEQUENCE"/>
    <property type="match status" value="1"/>
</dbReference>
<dbReference type="EMBL" id="JBAHYK010001112">
    <property type="protein sequence ID" value="KAL0569472.1"/>
    <property type="molecule type" value="Genomic_DNA"/>
</dbReference>
<feature type="domain" description="DUF6534" evidence="2">
    <location>
        <begin position="158"/>
        <end position="244"/>
    </location>
</feature>
<dbReference type="PANTHER" id="PTHR40465:SF1">
    <property type="entry name" value="DUF6534 DOMAIN-CONTAINING PROTEIN"/>
    <property type="match status" value="1"/>
</dbReference>
<evidence type="ECO:0000313" key="5">
    <source>
        <dbReference type="Proteomes" id="UP001465976"/>
    </source>
</evidence>
<keyword evidence="5" id="KW-1185">Reference proteome</keyword>
<evidence type="ECO:0000313" key="3">
    <source>
        <dbReference type="EMBL" id="KAL0569472.1"/>
    </source>
</evidence>
<dbReference type="EMBL" id="JBAHYK010000420">
    <property type="protein sequence ID" value="KAL0574196.1"/>
    <property type="molecule type" value="Genomic_DNA"/>
</dbReference>
<reference evidence="3 5" key="1">
    <citation type="submission" date="2024-02" db="EMBL/GenBank/DDBJ databases">
        <title>A draft genome for the cacao thread blight pathogen Marasmius crinis-equi.</title>
        <authorList>
            <person name="Cohen S.P."/>
            <person name="Baruah I.K."/>
            <person name="Amoako-Attah I."/>
            <person name="Bukari Y."/>
            <person name="Meinhardt L.W."/>
            <person name="Bailey B.A."/>
        </authorList>
    </citation>
    <scope>NUCLEOTIDE SEQUENCE [LARGE SCALE GENOMIC DNA]</scope>
    <source>
        <strain evidence="3 5">GH-76</strain>
    </source>
</reference>
<keyword evidence="1" id="KW-1133">Transmembrane helix</keyword>
<sequence length="310" mass="33690">MTVLDDGLGALFIGLVLSTLLHGVTLSQAWHFFSSQSRQFQDPLGLKTLVAVVVALDFIHQVCTSHWLYKTFVTNYGHLEELTKLPPCAFFTRPSVLLLTVTINLQELSGNGNTYGVRYLPSTEFLRVAHMEMAQHPDSAQFTGTMTKIVIAVNGMGAGIDVLIALSMVFLLTIRKTRVVRTNRMLRQIAIYSVTTGAATSICAIGVFVTAITLPGANYVLMFYLMLTRMYSNSLLATLNVRESLRSTGSSGTGGAITDSALVSHPQFSNPTTVARGGGSFRLNDLKRVPSDHEGISIKVDRRTEVSGGL</sequence>
<proteinExistence type="predicted"/>
<organism evidence="3 5">
    <name type="scientific">Marasmius crinis-equi</name>
    <dbReference type="NCBI Taxonomy" id="585013"/>
    <lineage>
        <taxon>Eukaryota</taxon>
        <taxon>Fungi</taxon>
        <taxon>Dikarya</taxon>
        <taxon>Basidiomycota</taxon>
        <taxon>Agaricomycotina</taxon>
        <taxon>Agaricomycetes</taxon>
        <taxon>Agaricomycetidae</taxon>
        <taxon>Agaricales</taxon>
        <taxon>Marasmiineae</taxon>
        <taxon>Marasmiaceae</taxon>
        <taxon>Marasmius</taxon>
    </lineage>
</organism>
<comment type="caution">
    <text evidence="3">The sequence shown here is derived from an EMBL/GenBank/DDBJ whole genome shotgun (WGS) entry which is preliminary data.</text>
</comment>
<evidence type="ECO:0000256" key="1">
    <source>
        <dbReference type="SAM" id="Phobius"/>
    </source>
</evidence>
<protein>
    <recommendedName>
        <fullName evidence="2">DUF6534 domain-containing protein</fullName>
    </recommendedName>
</protein>
<evidence type="ECO:0000313" key="4">
    <source>
        <dbReference type="EMBL" id="KAL0574196.1"/>
    </source>
</evidence>
<dbReference type="Proteomes" id="UP001465976">
    <property type="component" value="Unassembled WGS sequence"/>
</dbReference>
<feature type="transmembrane region" description="Helical" evidence="1">
    <location>
        <begin position="149"/>
        <end position="174"/>
    </location>
</feature>